<gene>
    <name evidence="3" type="ORF">QQX04_06585</name>
</gene>
<keyword evidence="2" id="KW-1133">Transmembrane helix</keyword>
<evidence type="ECO:0000313" key="3">
    <source>
        <dbReference type="EMBL" id="MDN4472658.1"/>
    </source>
</evidence>
<dbReference type="EMBL" id="JAUHPV010000003">
    <property type="protein sequence ID" value="MDN4472658.1"/>
    <property type="molecule type" value="Genomic_DNA"/>
</dbReference>
<evidence type="ECO:0000256" key="2">
    <source>
        <dbReference type="SAM" id="Phobius"/>
    </source>
</evidence>
<feature type="region of interest" description="Disordered" evidence="1">
    <location>
        <begin position="219"/>
        <end position="241"/>
    </location>
</feature>
<protein>
    <submittedName>
        <fullName evidence="3">DUF4191 family protein</fullName>
    </submittedName>
</protein>
<reference evidence="3" key="1">
    <citation type="submission" date="2023-06" db="EMBL/GenBank/DDBJ databases">
        <title>SYSU T00b26.</title>
        <authorList>
            <person name="Gao L."/>
            <person name="Fang B.-Z."/>
            <person name="Li W.-J."/>
        </authorList>
    </citation>
    <scope>NUCLEOTIDE SEQUENCE</scope>
    <source>
        <strain evidence="3">SYSU T00b26</strain>
    </source>
</reference>
<proteinExistence type="predicted"/>
<keyword evidence="4" id="KW-1185">Reference proteome</keyword>
<name>A0ABT8G0J9_9MICO</name>
<evidence type="ECO:0000256" key="1">
    <source>
        <dbReference type="SAM" id="MobiDB-lite"/>
    </source>
</evidence>
<keyword evidence="2" id="KW-0472">Membrane</keyword>
<sequence length="241" mass="26087">MAKNEAPQKKQRWYHLIAQAYRFTKPHDSALVPLLILIPVIILGASAVAGLLFGSTVALVYALILGVLLAVLGDMFLLTRRFEKVAFERMEGQMGGSLYVAQSIRRGWQFEENPIAVDQRGTAIVFYGVGNGGIVLLAEGSGVRKHVDKVKARLAKVASGVKVTPIYVGTADGQVPVKQLPKAIRKVKSEAYGRGLTKGLNKDEQQAVRARLRAMGGAQLPMPKGVDPLRAGKDFKGSRGR</sequence>
<keyword evidence="2" id="KW-0812">Transmembrane</keyword>
<evidence type="ECO:0000313" key="4">
    <source>
        <dbReference type="Proteomes" id="UP001172738"/>
    </source>
</evidence>
<feature type="transmembrane region" description="Helical" evidence="2">
    <location>
        <begin position="31"/>
        <end position="53"/>
    </location>
</feature>
<dbReference type="Pfam" id="PF13829">
    <property type="entry name" value="DUF4191"/>
    <property type="match status" value="1"/>
</dbReference>
<feature type="compositionally biased region" description="Basic and acidic residues" evidence="1">
    <location>
        <begin position="230"/>
        <end position="241"/>
    </location>
</feature>
<comment type="caution">
    <text evidence="3">The sequence shown here is derived from an EMBL/GenBank/DDBJ whole genome shotgun (WGS) entry which is preliminary data.</text>
</comment>
<dbReference type="Proteomes" id="UP001172738">
    <property type="component" value="Unassembled WGS sequence"/>
</dbReference>
<feature type="transmembrane region" description="Helical" evidence="2">
    <location>
        <begin position="59"/>
        <end position="79"/>
    </location>
</feature>
<accession>A0ABT8G0J9</accession>
<organism evidence="3 4">
    <name type="scientific">Demequina zhanjiangensis</name>
    <dbReference type="NCBI Taxonomy" id="3051659"/>
    <lineage>
        <taxon>Bacteria</taxon>
        <taxon>Bacillati</taxon>
        <taxon>Actinomycetota</taxon>
        <taxon>Actinomycetes</taxon>
        <taxon>Micrococcales</taxon>
        <taxon>Demequinaceae</taxon>
        <taxon>Demequina</taxon>
    </lineage>
</organism>
<dbReference type="RefSeq" id="WP_301127400.1">
    <property type="nucleotide sequence ID" value="NZ_JAUHPV010000003.1"/>
</dbReference>
<dbReference type="InterPro" id="IPR025445">
    <property type="entry name" value="DUF4191"/>
</dbReference>